<gene>
    <name evidence="2" type="ORF">g.5448</name>
</gene>
<dbReference type="AlphaFoldDB" id="A0A1B6IRJ0"/>
<name>A0A1B6IRJ0_9HEMI</name>
<accession>A0A1B6IRJ0</accession>
<feature type="compositionally biased region" description="Basic and acidic residues" evidence="1">
    <location>
        <begin position="20"/>
        <end position="40"/>
    </location>
</feature>
<dbReference type="EMBL" id="GECU01018177">
    <property type="protein sequence ID" value="JAS89529.1"/>
    <property type="molecule type" value="Transcribed_RNA"/>
</dbReference>
<feature type="region of interest" description="Disordered" evidence="1">
    <location>
        <begin position="1"/>
        <end position="70"/>
    </location>
</feature>
<protein>
    <submittedName>
        <fullName evidence="2">Uncharacterized protein</fullName>
    </submittedName>
</protein>
<proteinExistence type="predicted"/>
<organism evidence="2">
    <name type="scientific">Homalodisca liturata</name>
    <dbReference type="NCBI Taxonomy" id="320908"/>
    <lineage>
        <taxon>Eukaryota</taxon>
        <taxon>Metazoa</taxon>
        <taxon>Ecdysozoa</taxon>
        <taxon>Arthropoda</taxon>
        <taxon>Hexapoda</taxon>
        <taxon>Insecta</taxon>
        <taxon>Pterygota</taxon>
        <taxon>Neoptera</taxon>
        <taxon>Paraneoptera</taxon>
        <taxon>Hemiptera</taxon>
        <taxon>Auchenorrhyncha</taxon>
        <taxon>Membracoidea</taxon>
        <taxon>Cicadellidae</taxon>
        <taxon>Cicadellinae</taxon>
        <taxon>Proconiini</taxon>
        <taxon>Homalodisca</taxon>
    </lineage>
</organism>
<evidence type="ECO:0000256" key="1">
    <source>
        <dbReference type="SAM" id="MobiDB-lite"/>
    </source>
</evidence>
<sequence length="122" mass="13431">PINGSLLDVDSQFHFSPKNSTEHRQQAQRRDFTSTPRTDRLLSTTTATMPSHHGAQEVPGPHTSHGCGDTLQANQCAEISWMDMSSFPPLPYSSGGVVIHGHYSESVNDSDKPQTYDNNYSV</sequence>
<evidence type="ECO:0000313" key="2">
    <source>
        <dbReference type="EMBL" id="JAS89529.1"/>
    </source>
</evidence>
<reference evidence="2" key="1">
    <citation type="submission" date="2015-11" db="EMBL/GenBank/DDBJ databases">
        <title>De novo transcriptome assembly of four potential Pierce s Disease insect vectors from Arizona vineyards.</title>
        <authorList>
            <person name="Tassone E.E."/>
        </authorList>
    </citation>
    <scope>NUCLEOTIDE SEQUENCE</scope>
</reference>
<feature type="non-terminal residue" evidence="2">
    <location>
        <position position="122"/>
    </location>
</feature>
<feature type="non-terminal residue" evidence="2">
    <location>
        <position position="1"/>
    </location>
</feature>